<accession>A0A370C011</accession>
<name>A0A370C011_ASPNG</name>
<reference evidence="2 3" key="1">
    <citation type="submission" date="2018-07" db="EMBL/GenBank/DDBJ databases">
        <title>Section-level genome sequencing of Aspergillus section Nigri to investigate inter- and intra-species variation.</title>
        <authorList>
            <consortium name="DOE Joint Genome Institute"/>
            <person name="Vesth T.C."/>
            <person name="Nybo J.L."/>
            <person name="Theobald S."/>
            <person name="Frisvad J.C."/>
            <person name="Larsen T.O."/>
            <person name="Nielsen K.F."/>
            <person name="Hoof J.B."/>
            <person name="Brandl J."/>
            <person name="Salamov A."/>
            <person name="Riley R."/>
            <person name="Gladden J.M."/>
            <person name="Phatale P."/>
            <person name="Nielsen M.T."/>
            <person name="Lyhne E.K."/>
            <person name="Kogle M.E."/>
            <person name="Strasser K."/>
            <person name="McDonnell E."/>
            <person name="Barry K."/>
            <person name="Clum A."/>
            <person name="Chen C."/>
            <person name="Nolan M."/>
            <person name="Sandor L."/>
            <person name="Kuo A."/>
            <person name="Lipzen A."/>
            <person name="Hainaut M."/>
            <person name="Drula E."/>
            <person name="Tsang A."/>
            <person name="Magnuson J.K."/>
            <person name="Henrissat B."/>
            <person name="Wiebenga A."/>
            <person name="Simmons B.A."/>
            <person name="Makela M.R."/>
            <person name="De vries R.P."/>
            <person name="Grigoriev I.V."/>
            <person name="Mortensen U.H."/>
            <person name="Baker S.E."/>
            <person name="Andersen M.R."/>
        </authorList>
    </citation>
    <scope>NUCLEOTIDE SEQUENCE [LARGE SCALE GENOMIC DNA]</scope>
    <source>
        <strain evidence="2 3">ATCC 13496</strain>
    </source>
</reference>
<dbReference type="VEuPathDB" id="FungiDB:M747DRAFT_44344"/>
<feature type="region of interest" description="Disordered" evidence="1">
    <location>
        <begin position="338"/>
        <end position="363"/>
    </location>
</feature>
<dbReference type="EMBL" id="KZ851916">
    <property type="protein sequence ID" value="RDH19940.1"/>
    <property type="molecule type" value="Genomic_DNA"/>
</dbReference>
<evidence type="ECO:0000313" key="2">
    <source>
        <dbReference type="EMBL" id="RDH19940.1"/>
    </source>
</evidence>
<proteinExistence type="predicted"/>
<gene>
    <name evidence="2" type="ORF">M747DRAFT_44344</name>
</gene>
<evidence type="ECO:0000256" key="1">
    <source>
        <dbReference type="SAM" id="MobiDB-lite"/>
    </source>
</evidence>
<evidence type="ECO:0000313" key="3">
    <source>
        <dbReference type="Proteomes" id="UP000253845"/>
    </source>
</evidence>
<organism evidence="2 3">
    <name type="scientific">Aspergillus niger ATCC 13496</name>
    <dbReference type="NCBI Taxonomy" id="1353008"/>
    <lineage>
        <taxon>Eukaryota</taxon>
        <taxon>Fungi</taxon>
        <taxon>Dikarya</taxon>
        <taxon>Ascomycota</taxon>
        <taxon>Pezizomycotina</taxon>
        <taxon>Eurotiomycetes</taxon>
        <taxon>Eurotiomycetidae</taxon>
        <taxon>Eurotiales</taxon>
        <taxon>Aspergillaceae</taxon>
        <taxon>Aspergillus</taxon>
        <taxon>Aspergillus subgen. Circumdati</taxon>
    </lineage>
</organism>
<feature type="compositionally biased region" description="Basic and acidic residues" evidence="1">
    <location>
        <begin position="343"/>
        <end position="353"/>
    </location>
</feature>
<protein>
    <submittedName>
        <fullName evidence="2">Uncharacterized protein</fullName>
    </submittedName>
</protein>
<dbReference type="Proteomes" id="UP000253845">
    <property type="component" value="Unassembled WGS sequence"/>
</dbReference>
<dbReference type="AlphaFoldDB" id="A0A370C011"/>
<sequence length="390" mass="45502">MLLWSARLQKEALTHVMARAYLRSVPVNDPAPATRSRCIRCFPYSITSPGKNKYARTPSPADQLQLFFKKLLDGMTRLAVKELHSSQLCWMTQGFISSVAYDCLPEFIYHVHIFLAPSHQLLSLSFPRSKPHHQRVLSPRQQITRPMATIIQQSPQEASCFWRSSSETWTSNHVWEPQERRHSMDDEEEVLYELDEVALAQLPLHLQHNMRQLQLERIRKLLHDRDPDSALSPRPVHPNPYAQTWFKNMMARLSADQEMNEVHEWRQSVHLDGDPDDTTWRLVPRQWTGNRQRHDRRTWHFDHATSGEDSFNAYSIGSTRVCSLHGLGVNEFGFRLSETGSHGSRDQKQEGRKVSSKPRKRNLSLITHMRAHVRFRVRKSVQKLSKLLKK</sequence>